<dbReference type="Gene3D" id="6.10.280.50">
    <property type="match status" value="1"/>
</dbReference>
<dbReference type="Proteomes" id="UP000035900">
    <property type="component" value="Unassembled WGS sequence"/>
</dbReference>
<dbReference type="EMBL" id="LFNG01000011">
    <property type="protein sequence ID" value="KMQ71111.1"/>
    <property type="molecule type" value="Genomic_DNA"/>
</dbReference>
<gene>
    <name evidence="1" type="ORF">ACM44_08990</name>
</gene>
<evidence type="ECO:0000313" key="2">
    <source>
        <dbReference type="Proteomes" id="UP000035900"/>
    </source>
</evidence>
<dbReference type="AlphaFoldDB" id="A0A0J7IZ78"/>
<dbReference type="OrthoDB" id="1270588at2"/>
<protein>
    <recommendedName>
        <fullName evidence="3">GTP-binding protein</fullName>
    </recommendedName>
</protein>
<dbReference type="STRING" id="1304281.ACM44_08990"/>
<dbReference type="RefSeq" id="WP_048499746.1">
    <property type="nucleotide sequence ID" value="NZ_LFNG01000011.1"/>
</dbReference>
<organism evidence="1 2">
    <name type="scientific">Chryseobacterium koreense CCUG 49689</name>
    <dbReference type="NCBI Taxonomy" id="1304281"/>
    <lineage>
        <taxon>Bacteria</taxon>
        <taxon>Pseudomonadati</taxon>
        <taxon>Bacteroidota</taxon>
        <taxon>Flavobacteriia</taxon>
        <taxon>Flavobacteriales</taxon>
        <taxon>Weeksellaceae</taxon>
        <taxon>Chryseobacterium group</taxon>
        <taxon>Chryseobacterium</taxon>
    </lineage>
</organism>
<proteinExistence type="predicted"/>
<name>A0A0J7IZ78_9FLAO</name>
<keyword evidence="2" id="KW-1185">Reference proteome</keyword>
<dbReference type="PATRIC" id="fig|1304281.5.peg.1931"/>
<dbReference type="InterPro" id="IPR038444">
    <property type="entry name" value="DUF465_sf"/>
</dbReference>
<comment type="caution">
    <text evidence="1">The sequence shown here is derived from an EMBL/GenBank/DDBJ whole genome shotgun (WGS) entry which is preliminary data.</text>
</comment>
<evidence type="ECO:0000313" key="1">
    <source>
        <dbReference type="EMBL" id="KMQ71111.1"/>
    </source>
</evidence>
<evidence type="ECO:0008006" key="3">
    <source>
        <dbReference type="Google" id="ProtNLM"/>
    </source>
</evidence>
<reference evidence="1 2" key="1">
    <citation type="journal article" date="2004" name="Int. J. Syst. Evol. Microbiol.">
        <title>Kaistella koreensis gen. nov., sp. nov., a novel member of the Chryseobacterium-Bergeyella-Riemerella branch.</title>
        <authorList>
            <person name="Kim M.K."/>
            <person name="Im W.T."/>
            <person name="Shin Y.K."/>
            <person name="Lim J.H."/>
            <person name="Kim S.H."/>
            <person name="Lee B.C."/>
            <person name="Park M.Y."/>
            <person name="Lee K.Y."/>
            <person name="Lee S.T."/>
        </authorList>
    </citation>
    <scope>NUCLEOTIDE SEQUENCE [LARGE SCALE GENOMIC DNA]</scope>
    <source>
        <strain evidence="1 2">CCUG 49689</strain>
    </source>
</reference>
<accession>A0A0J7IZ78</accession>
<sequence length="83" mass="10146">MKTPNRYRKFIPEQKKIEQLEKRSPRFKRIYSEYELMSEELWNLENSDASNIPDDFLEAVKLQTEYLEDEIHDWLLDDHPSSQ</sequence>